<feature type="transmembrane region" description="Helical" evidence="1">
    <location>
        <begin position="7"/>
        <end position="27"/>
    </location>
</feature>
<protein>
    <submittedName>
        <fullName evidence="2">Uncharacterized protein</fullName>
    </submittedName>
</protein>
<dbReference type="EMBL" id="MFEY01000007">
    <property type="protein sequence ID" value="OGE90299.1"/>
    <property type="molecule type" value="Genomic_DNA"/>
</dbReference>
<proteinExistence type="predicted"/>
<keyword evidence="1" id="KW-1133">Transmembrane helix</keyword>
<dbReference type="InterPro" id="IPR021529">
    <property type="entry name" value="DUF2798"/>
</dbReference>
<gene>
    <name evidence="2" type="ORF">A3E29_04355</name>
</gene>
<evidence type="ECO:0000256" key="1">
    <source>
        <dbReference type="SAM" id="Phobius"/>
    </source>
</evidence>
<keyword evidence="1" id="KW-0812">Transmembrane</keyword>
<keyword evidence="1" id="KW-0472">Membrane</keyword>
<dbReference type="Pfam" id="PF11391">
    <property type="entry name" value="DUF2798"/>
    <property type="match status" value="1"/>
</dbReference>
<accession>A0A1F5PKA6</accession>
<comment type="caution">
    <text evidence="2">The sequence shown here is derived from an EMBL/GenBank/DDBJ whole genome shotgun (WGS) entry which is preliminary data.</text>
</comment>
<name>A0A1F5PKA6_9BACT</name>
<evidence type="ECO:0000313" key="3">
    <source>
        <dbReference type="Proteomes" id="UP000177682"/>
    </source>
</evidence>
<organism evidence="2 3">
    <name type="scientific">Candidatus Doudnabacteria bacterium RIFCSPHIGHO2_12_FULL_48_16</name>
    <dbReference type="NCBI Taxonomy" id="1817838"/>
    <lineage>
        <taxon>Bacteria</taxon>
        <taxon>Candidatus Doudnaibacteriota</taxon>
    </lineage>
</organism>
<sequence>MVWYAEQVLRMLFMSLLVTGVATWRNLGFVDDFVARWLHAWYVSFAISLPMGIVIGRIAHKIVRWTGTRFTASGPIKKLGKSKLLAALLDSFRMPPT</sequence>
<reference evidence="2 3" key="1">
    <citation type="journal article" date="2016" name="Nat. Commun.">
        <title>Thousands of microbial genomes shed light on interconnected biogeochemical processes in an aquifer system.</title>
        <authorList>
            <person name="Anantharaman K."/>
            <person name="Brown C.T."/>
            <person name="Hug L.A."/>
            <person name="Sharon I."/>
            <person name="Castelle C.J."/>
            <person name="Probst A.J."/>
            <person name="Thomas B.C."/>
            <person name="Singh A."/>
            <person name="Wilkins M.J."/>
            <person name="Karaoz U."/>
            <person name="Brodie E.L."/>
            <person name="Williams K.H."/>
            <person name="Hubbard S.S."/>
            <person name="Banfield J.F."/>
        </authorList>
    </citation>
    <scope>NUCLEOTIDE SEQUENCE [LARGE SCALE GENOMIC DNA]</scope>
</reference>
<dbReference type="AlphaFoldDB" id="A0A1F5PKA6"/>
<dbReference type="Proteomes" id="UP000177682">
    <property type="component" value="Unassembled WGS sequence"/>
</dbReference>
<feature type="transmembrane region" description="Helical" evidence="1">
    <location>
        <begin position="39"/>
        <end position="59"/>
    </location>
</feature>
<evidence type="ECO:0000313" key="2">
    <source>
        <dbReference type="EMBL" id="OGE90299.1"/>
    </source>
</evidence>